<organism evidence="3 4">
    <name type="scientific">Mucuna pruriens</name>
    <name type="common">Velvet bean</name>
    <name type="synonym">Dolichos pruriens</name>
    <dbReference type="NCBI Taxonomy" id="157652"/>
    <lineage>
        <taxon>Eukaryota</taxon>
        <taxon>Viridiplantae</taxon>
        <taxon>Streptophyta</taxon>
        <taxon>Embryophyta</taxon>
        <taxon>Tracheophyta</taxon>
        <taxon>Spermatophyta</taxon>
        <taxon>Magnoliopsida</taxon>
        <taxon>eudicotyledons</taxon>
        <taxon>Gunneridae</taxon>
        <taxon>Pentapetalae</taxon>
        <taxon>rosids</taxon>
        <taxon>fabids</taxon>
        <taxon>Fabales</taxon>
        <taxon>Fabaceae</taxon>
        <taxon>Papilionoideae</taxon>
        <taxon>50 kb inversion clade</taxon>
        <taxon>NPAAA clade</taxon>
        <taxon>indigoferoid/millettioid clade</taxon>
        <taxon>Phaseoleae</taxon>
        <taxon>Mucuna</taxon>
    </lineage>
</organism>
<evidence type="ECO:0000313" key="4">
    <source>
        <dbReference type="Proteomes" id="UP000257109"/>
    </source>
</evidence>
<name>A0A371EJD2_MUCPR</name>
<comment type="caution">
    <text evidence="3">The sequence shown here is derived from an EMBL/GenBank/DDBJ whole genome shotgun (WGS) entry which is preliminary data.</text>
</comment>
<evidence type="ECO:0000313" key="3">
    <source>
        <dbReference type="EMBL" id="RDX66106.1"/>
    </source>
</evidence>
<dbReference type="EMBL" id="QJKJ01013588">
    <property type="protein sequence ID" value="RDX66106.1"/>
    <property type="molecule type" value="Genomic_DNA"/>
</dbReference>
<dbReference type="PANTHER" id="PTHR48154">
    <property type="entry name" value="PROTEIN, PUTATIVE-RELATED"/>
    <property type="match status" value="1"/>
</dbReference>
<proteinExistence type="predicted"/>
<dbReference type="AlphaFoldDB" id="A0A371EJD2"/>
<dbReference type="InterPro" id="IPR056647">
    <property type="entry name" value="DUF7745"/>
</dbReference>
<reference evidence="3" key="1">
    <citation type="submission" date="2018-05" db="EMBL/GenBank/DDBJ databases">
        <title>Draft genome of Mucuna pruriens seed.</title>
        <authorList>
            <person name="Nnadi N.E."/>
            <person name="Vos R."/>
            <person name="Hasami M.H."/>
            <person name="Devisetty U.K."/>
            <person name="Aguiy J.C."/>
        </authorList>
    </citation>
    <scope>NUCLEOTIDE SEQUENCE [LARGE SCALE GENOMIC DNA]</scope>
    <source>
        <strain evidence="3">JCA_2017</strain>
    </source>
</reference>
<feature type="compositionally biased region" description="Basic and acidic residues" evidence="1">
    <location>
        <begin position="172"/>
        <end position="181"/>
    </location>
</feature>
<evidence type="ECO:0000256" key="1">
    <source>
        <dbReference type="SAM" id="MobiDB-lite"/>
    </source>
</evidence>
<sequence>MSKAKWAKHLGEATGKSIRWYLRWNERDDIIIRCGGFPNVSMMGTQGAINYNPKLLPRQAGYPMALPPPEEAISPFIIHDLGIQDGGCHRNIWQAWRSVVRKGPEWGARSCSILSSCLTFEDPRLNASGKPRSNPAGPHGPLERKSYDNLAHTSGRGQTRKPAKRAGLGQQSKKERDQALAEKEELKTALVESQKKEAELSQLQEKAYLLEDESARARLQSKHLENQRRKMLAELVEERAKTIEVEIQAEAAT</sequence>
<dbReference type="Proteomes" id="UP000257109">
    <property type="component" value="Unassembled WGS sequence"/>
</dbReference>
<feature type="domain" description="DUF7745" evidence="2">
    <location>
        <begin position="2"/>
        <end position="112"/>
    </location>
</feature>
<dbReference type="PANTHER" id="PTHR48154:SF1">
    <property type="entry name" value="PROTEIN, PUTATIVE-RELATED"/>
    <property type="match status" value="1"/>
</dbReference>
<keyword evidence="4" id="KW-1185">Reference proteome</keyword>
<gene>
    <name evidence="3" type="ORF">CR513_55166</name>
</gene>
<evidence type="ECO:0000259" key="2">
    <source>
        <dbReference type="Pfam" id="PF24924"/>
    </source>
</evidence>
<accession>A0A371EJD2</accession>
<dbReference type="OrthoDB" id="990598at2759"/>
<protein>
    <recommendedName>
        <fullName evidence="2">DUF7745 domain-containing protein</fullName>
    </recommendedName>
</protein>
<feature type="region of interest" description="Disordered" evidence="1">
    <location>
        <begin position="126"/>
        <end position="181"/>
    </location>
</feature>
<feature type="non-terminal residue" evidence="3">
    <location>
        <position position="1"/>
    </location>
</feature>
<dbReference type="Pfam" id="PF24924">
    <property type="entry name" value="DUF7745"/>
    <property type="match status" value="1"/>
</dbReference>